<keyword evidence="3" id="KW-0274">FAD</keyword>
<sequence length="403" mass="44800">MSLQIAIIGSGLAGLAVARILREHHEVTVYERGGPDIATGGQGICLFSNGIKMLQTMGFDRDRAGAVPCHGFRTFDKDGMLVKDFPVDFEGKYKAETMTMKRSDFRDELLRLATAPSEKLGIQGSPAKMVFNTSVVDVEPDEGLVVFKDGSTIQADVVIVADGVHSRLRHRIVDSNYQPKKNGMTCYRVAISAEAVKAALGYLPEWWDPRTADSRISTLMAGDGSRRTVTAYPLRNYDYMNFSCLFPSRQDRGNVLESWYADGDRQEMVDTFNDFSYPLRKILDIATEVKVWELQDLDPLPRWNKGCTILIGDAAHAMTPMQGQGSNMAVEDADSFRLLRPGLTRGEVEGVLKQVDSIRRPRTARVLRDTRAMAKGISMDEMIANLDFNCGYNGVFEALKGME</sequence>
<gene>
    <name evidence="7" type="ORF">ACHE_30087A</name>
</gene>
<dbReference type="Gene3D" id="3.50.50.60">
    <property type="entry name" value="FAD/NAD(P)-binding domain"/>
    <property type="match status" value="1"/>
</dbReference>
<keyword evidence="4" id="KW-0560">Oxidoreductase</keyword>
<evidence type="ECO:0000256" key="3">
    <source>
        <dbReference type="ARBA" id="ARBA00022827"/>
    </source>
</evidence>
<feature type="domain" description="FAD-binding" evidence="6">
    <location>
        <begin position="4"/>
        <end position="367"/>
    </location>
</feature>
<dbReference type="GO" id="GO:0004497">
    <property type="term" value="F:monooxygenase activity"/>
    <property type="evidence" value="ECO:0007669"/>
    <property type="project" value="UniProtKB-KW"/>
</dbReference>
<name>A0A7R7VK37_ASPCH</name>
<dbReference type="RefSeq" id="XP_043134622.1">
    <property type="nucleotide sequence ID" value="XM_043276667.1"/>
</dbReference>
<dbReference type="PANTHER" id="PTHR13789">
    <property type="entry name" value="MONOOXYGENASE"/>
    <property type="match status" value="1"/>
</dbReference>
<organism evidence="7 8">
    <name type="scientific">Aspergillus chevalieri</name>
    <name type="common">Eurotium chevalieri</name>
    <dbReference type="NCBI Taxonomy" id="182096"/>
    <lineage>
        <taxon>Eukaryota</taxon>
        <taxon>Fungi</taxon>
        <taxon>Dikarya</taxon>
        <taxon>Ascomycota</taxon>
        <taxon>Pezizomycotina</taxon>
        <taxon>Eurotiomycetes</taxon>
        <taxon>Eurotiomycetidae</taxon>
        <taxon>Eurotiales</taxon>
        <taxon>Aspergillaceae</taxon>
        <taxon>Aspergillus</taxon>
        <taxon>Aspergillus subgen. Aspergillus</taxon>
    </lineage>
</organism>
<reference evidence="7" key="1">
    <citation type="submission" date="2021-01" db="EMBL/GenBank/DDBJ databases">
        <authorList>
            <consortium name="Aspergillus chevalieri M1 genome sequencing consortium"/>
            <person name="Kazuki M."/>
            <person name="Futagami T."/>
        </authorList>
    </citation>
    <scope>NUCLEOTIDE SEQUENCE</scope>
    <source>
        <strain evidence="7">M1</strain>
    </source>
</reference>
<dbReference type="GeneID" id="66980459"/>
<comment type="similarity">
    <text evidence="1">Belongs to the paxM FAD-dependent monooxygenase family.</text>
</comment>
<dbReference type="SUPFAM" id="SSF51905">
    <property type="entry name" value="FAD/NAD(P)-binding domain"/>
    <property type="match status" value="1"/>
</dbReference>
<dbReference type="PRINTS" id="PR00420">
    <property type="entry name" value="RNGMNOXGNASE"/>
</dbReference>
<accession>A0A7R7VK37</accession>
<keyword evidence="2" id="KW-0285">Flavoprotein</keyword>
<reference evidence="7" key="2">
    <citation type="submission" date="2021-02" db="EMBL/GenBank/DDBJ databases">
        <title>Aspergillus chevalieri M1 genome sequence.</title>
        <authorList>
            <person name="Kadooka C."/>
            <person name="Mori K."/>
            <person name="Futagami T."/>
        </authorList>
    </citation>
    <scope>NUCLEOTIDE SEQUENCE</scope>
    <source>
        <strain evidence="7">M1</strain>
    </source>
</reference>
<dbReference type="PANTHER" id="PTHR13789:SF314">
    <property type="entry name" value="FAD-BINDING DOMAIN-CONTAINING PROTEIN"/>
    <property type="match status" value="1"/>
</dbReference>
<dbReference type="AlphaFoldDB" id="A0A7R7VK37"/>
<dbReference type="InterPro" id="IPR050493">
    <property type="entry name" value="FAD-dep_Monooxygenase_BioMet"/>
</dbReference>
<evidence type="ECO:0000256" key="4">
    <source>
        <dbReference type="ARBA" id="ARBA00023002"/>
    </source>
</evidence>
<evidence type="ECO:0000256" key="2">
    <source>
        <dbReference type="ARBA" id="ARBA00022630"/>
    </source>
</evidence>
<proteinExistence type="inferred from homology"/>
<dbReference type="InterPro" id="IPR036188">
    <property type="entry name" value="FAD/NAD-bd_sf"/>
</dbReference>
<dbReference type="InterPro" id="IPR002938">
    <property type="entry name" value="FAD-bd"/>
</dbReference>
<dbReference type="Pfam" id="PF01494">
    <property type="entry name" value="FAD_binding_3"/>
    <property type="match status" value="1"/>
</dbReference>
<evidence type="ECO:0000313" key="8">
    <source>
        <dbReference type="Proteomes" id="UP000637239"/>
    </source>
</evidence>
<evidence type="ECO:0000259" key="6">
    <source>
        <dbReference type="Pfam" id="PF01494"/>
    </source>
</evidence>
<keyword evidence="5" id="KW-0503">Monooxygenase</keyword>
<dbReference type="Proteomes" id="UP000637239">
    <property type="component" value="Chromosome 3"/>
</dbReference>
<evidence type="ECO:0000313" key="7">
    <source>
        <dbReference type="EMBL" id="BCR86100.1"/>
    </source>
</evidence>
<dbReference type="KEGG" id="ache:ACHE_30087A"/>
<evidence type="ECO:0000256" key="1">
    <source>
        <dbReference type="ARBA" id="ARBA00007992"/>
    </source>
</evidence>
<dbReference type="SUPFAM" id="SSF54373">
    <property type="entry name" value="FAD-linked reductases, C-terminal domain"/>
    <property type="match status" value="1"/>
</dbReference>
<dbReference type="EMBL" id="AP024418">
    <property type="protein sequence ID" value="BCR86100.1"/>
    <property type="molecule type" value="Genomic_DNA"/>
</dbReference>
<keyword evidence="8" id="KW-1185">Reference proteome</keyword>
<dbReference type="GO" id="GO:0071949">
    <property type="term" value="F:FAD binding"/>
    <property type="evidence" value="ECO:0007669"/>
    <property type="project" value="InterPro"/>
</dbReference>
<evidence type="ECO:0000256" key="5">
    <source>
        <dbReference type="ARBA" id="ARBA00023033"/>
    </source>
</evidence>
<protein>
    <recommendedName>
        <fullName evidence="6">FAD-binding domain-containing protein</fullName>
    </recommendedName>
</protein>